<evidence type="ECO:0000313" key="2">
    <source>
        <dbReference type="EMBL" id="CAK7209571.1"/>
    </source>
</evidence>
<feature type="region of interest" description="Disordered" evidence="1">
    <location>
        <begin position="279"/>
        <end position="328"/>
    </location>
</feature>
<sequence>MRLQQATNNQVGLTSVTRDMWFEELRHIAQGFIAAQQASAKLEQGFSTERAQLQGSLSSALNERDLRAAERDALDQEVKFLRNRLSEVLSQKHGDPNVPDNRFNLYSTKNRDSWIMTGTGSSNGDSPEMIGYSDVMPQLPTKIADMPFSPQSMTGTLAPFGSGSFTSSEQGTGPAPNHIQQHRSNTPRFGGGKYRNQSKFFAKNSGGTLIQRPPSAYANSSGHSTPDFTSGGPPGGRFSRTPGHGSHGPFKVPPLPPAAQKQLQLVTSTGFDNDRRAASANNREVPTGAGFRSSFQQRSGHGHSSTSAPRPTMANSNRSQTPAPTSTELTLVRDESGIPGEFACGVTMQPGSADEERVCDIFQFFNSIKDWVDKYCGFPNTDAMHSLSHQHPRLWDYACSVTYPDNRHNAASHSLFMLCNKSFRSYFITRLVIQYVVQQMWSPQAWEGLDEKLTEVLESVKHRLDLKYGYDAVLQPHERHALVEKRSRAIFDFMHQPNWNKCKSQKVYQASTRFKDVLGPMMNMDTVDPQSAHHELIGICEDALRLSAILNTSRLSFQFIFNECGIKFSDQSHRALNSAIPARELQAHHWRLMCVVTPGITYRNDAGVSVDPRFLAKANVLLMQ</sequence>
<evidence type="ECO:0000313" key="3">
    <source>
        <dbReference type="Proteomes" id="UP001642405"/>
    </source>
</evidence>
<keyword evidence="3" id="KW-1185">Reference proteome</keyword>
<gene>
    <name evidence="2" type="ORF">SCUCBS95973_000485</name>
</gene>
<feature type="region of interest" description="Disordered" evidence="1">
    <location>
        <begin position="162"/>
        <end position="256"/>
    </location>
</feature>
<feature type="compositionally biased region" description="Polar residues" evidence="1">
    <location>
        <begin position="217"/>
        <end position="228"/>
    </location>
</feature>
<accession>A0ABP0AQW1</accession>
<name>A0ABP0AQW1_9PEZI</name>
<dbReference type="Proteomes" id="UP001642405">
    <property type="component" value="Unassembled WGS sequence"/>
</dbReference>
<organism evidence="2 3">
    <name type="scientific">Sporothrix curviconia</name>
    <dbReference type="NCBI Taxonomy" id="1260050"/>
    <lineage>
        <taxon>Eukaryota</taxon>
        <taxon>Fungi</taxon>
        <taxon>Dikarya</taxon>
        <taxon>Ascomycota</taxon>
        <taxon>Pezizomycotina</taxon>
        <taxon>Sordariomycetes</taxon>
        <taxon>Sordariomycetidae</taxon>
        <taxon>Ophiostomatales</taxon>
        <taxon>Ophiostomataceae</taxon>
        <taxon>Sporothrix</taxon>
    </lineage>
</organism>
<comment type="caution">
    <text evidence="2">The sequence shown here is derived from an EMBL/GenBank/DDBJ whole genome shotgun (WGS) entry which is preliminary data.</text>
</comment>
<proteinExistence type="predicted"/>
<feature type="compositionally biased region" description="Polar residues" evidence="1">
    <location>
        <begin position="293"/>
        <end position="328"/>
    </location>
</feature>
<feature type="compositionally biased region" description="Polar residues" evidence="1">
    <location>
        <begin position="178"/>
        <end position="187"/>
    </location>
</feature>
<evidence type="ECO:0000256" key="1">
    <source>
        <dbReference type="SAM" id="MobiDB-lite"/>
    </source>
</evidence>
<protein>
    <submittedName>
        <fullName evidence="2">Uncharacterized protein</fullName>
    </submittedName>
</protein>
<dbReference type="EMBL" id="CAWUHB010000002">
    <property type="protein sequence ID" value="CAK7209571.1"/>
    <property type="molecule type" value="Genomic_DNA"/>
</dbReference>
<reference evidence="2 3" key="1">
    <citation type="submission" date="2024-01" db="EMBL/GenBank/DDBJ databases">
        <authorList>
            <person name="Allen C."/>
            <person name="Tagirdzhanova G."/>
        </authorList>
    </citation>
    <scope>NUCLEOTIDE SEQUENCE [LARGE SCALE GENOMIC DNA]</scope>
</reference>